<dbReference type="AlphaFoldDB" id="A0A0W0X1V2"/>
<name>A0A0W0X1V2_9GAMM</name>
<evidence type="ECO:0000313" key="3">
    <source>
        <dbReference type="Proteomes" id="UP000054725"/>
    </source>
</evidence>
<feature type="signal peptide" evidence="1">
    <location>
        <begin position="1"/>
        <end position="22"/>
    </location>
</feature>
<dbReference type="EMBL" id="LNYO01000007">
    <property type="protein sequence ID" value="KTD38551.1"/>
    <property type="molecule type" value="Genomic_DNA"/>
</dbReference>
<proteinExistence type="predicted"/>
<keyword evidence="1" id="KW-0732">Signal</keyword>
<dbReference type="Pfam" id="PF16307">
    <property type="entry name" value="DUF4949"/>
    <property type="match status" value="1"/>
</dbReference>
<reference evidence="2 3" key="1">
    <citation type="submission" date="2015-11" db="EMBL/GenBank/DDBJ databases">
        <title>Genomic analysis of 38 Legionella species identifies large and diverse effector repertoires.</title>
        <authorList>
            <person name="Burstein D."/>
            <person name="Amaro F."/>
            <person name="Zusman T."/>
            <person name="Lifshitz Z."/>
            <person name="Cohen O."/>
            <person name="Gilbert J.A."/>
            <person name="Pupko T."/>
            <person name="Shuman H.A."/>
            <person name="Segal G."/>
        </authorList>
    </citation>
    <scope>NUCLEOTIDE SEQUENCE [LARGE SCALE GENOMIC DNA]</scope>
    <source>
        <strain evidence="2 3">ATCC 49506</strain>
    </source>
</reference>
<sequence>MKQFFRFSSFMLAAVFCSQIFAEMPPRPDRCPKAAVIKATGLAYAELDEGEYTTYQIHNYGTANIWAFGLTGIHANSNQEALSIGYQALISLTGNPTPIPVTSENVWACVYSNGAGLMSLAITPLPVARLNKSFKLHSLS</sequence>
<dbReference type="RefSeq" id="WP_058503617.1">
    <property type="nucleotide sequence ID" value="NZ_CAAAIF010000005.1"/>
</dbReference>
<protein>
    <submittedName>
        <fullName evidence="2">Hemin binding protein</fullName>
    </submittedName>
</protein>
<feature type="chain" id="PRO_5006916053" evidence="1">
    <location>
        <begin position="23"/>
        <end position="140"/>
    </location>
</feature>
<accession>A0A0W0X1V2</accession>
<dbReference type="Proteomes" id="UP000054725">
    <property type="component" value="Unassembled WGS sequence"/>
</dbReference>
<dbReference type="InterPro" id="IPR032540">
    <property type="entry name" value="DUF4949"/>
</dbReference>
<organism evidence="2 3">
    <name type="scientific">Legionella nautarum</name>
    <dbReference type="NCBI Taxonomy" id="45070"/>
    <lineage>
        <taxon>Bacteria</taxon>
        <taxon>Pseudomonadati</taxon>
        <taxon>Pseudomonadota</taxon>
        <taxon>Gammaproteobacteria</taxon>
        <taxon>Legionellales</taxon>
        <taxon>Legionellaceae</taxon>
        <taxon>Legionella</taxon>
    </lineage>
</organism>
<evidence type="ECO:0000256" key="1">
    <source>
        <dbReference type="SAM" id="SignalP"/>
    </source>
</evidence>
<keyword evidence="3" id="KW-1185">Reference proteome</keyword>
<dbReference type="PATRIC" id="fig|45070.6.peg.566"/>
<evidence type="ECO:0000313" key="2">
    <source>
        <dbReference type="EMBL" id="KTD38551.1"/>
    </source>
</evidence>
<comment type="caution">
    <text evidence="2">The sequence shown here is derived from an EMBL/GenBank/DDBJ whole genome shotgun (WGS) entry which is preliminary data.</text>
</comment>
<gene>
    <name evidence="2" type="primary">hbp_1</name>
    <name evidence="2" type="ORF">Lnau_0539</name>
</gene>
<dbReference type="OrthoDB" id="5638967at2"/>